<keyword evidence="3" id="KW-0808">Transferase</keyword>
<dbReference type="GO" id="GO:0032259">
    <property type="term" value="P:methylation"/>
    <property type="evidence" value="ECO:0007669"/>
    <property type="project" value="UniProtKB-KW"/>
</dbReference>
<name>A0A8J6ER26_ELECQ</name>
<keyword evidence="2" id="KW-0489">Methyltransferase</keyword>
<evidence type="ECO:0008006" key="7">
    <source>
        <dbReference type="Google" id="ProtNLM"/>
    </source>
</evidence>
<dbReference type="NCBIfam" id="NF041360">
    <property type="entry name" value="GntF_guanitoxin"/>
    <property type="match status" value="1"/>
</dbReference>
<dbReference type="PANTHER" id="PTHR10867">
    <property type="entry name" value="NNMT/PNMT/TEMT FAMILY MEMBER"/>
    <property type="match status" value="1"/>
</dbReference>
<reference evidence="5" key="1">
    <citation type="thesis" date="2020" institute="ProQuest LLC" country="789 East Eisenhower Parkway, Ann Arbor, MI, USA">
        <title>Comparative Genomics and Chromosome Evolution.</title>
        <authorList>
            <person name="Mudd A.B."/>
        </authorList>
    </citation>
    <scope>NUCLEOTIDE SEQUENCE</scope>
    <source>
        <strain evidence="5">HN-11 Male</strain>
        <tissue evidence="5">Kidney and liver</tissue>
    </source>
</reference>
<dbReference type="InterPro" id="IPR000940">
    <property type="entry name" value="NNMT_TEMT_trans"/>
</dbReference>
<dbReference type="Gene3D" id="3.40.50.150">
    <property type="entry name" value="Vaccinia Virus protein VP39"/>
    <property type="match status" value="1"/>
</dbReference>
<accession>A0A8J6ER26</accession>
<comment type="caution">
    <text evidence="5">The sequence shown here is derived from an EMBL/GenBank/DDBJ whole genome shotgun (WGS) entry which is preliminary data.</text>
</comment>
<dbReference type="AlphaFoldDB" id="A0A8J6ER26"/>
<dbReference type="PROSITE" id="PS51681">
    <property type="entry name" value="SAM_MT_NNMT_PNMT_TEMT"/>
    <property type="match status" value="1"/>
</dbReference>
<dbReference type="SUPFAM" id="SSF53335">
    <property type="entry name" value="S-adenosyl-L-methionine-dependent methyltransferases"/>
    <property type="match status" value="1"/>
</dbReference>
<evidence type="ECO:0000256" key="4">
    <source>
        <dbReference type="ARBA" id="ARBA00022691"/>
    </source>
</evidence>
<dbReference type="InterPro" id="IPR053384">
    <property type="entry name" value="SAM-dep_methyltransferase"/>
</dbReference>
<evidence type="ECO:0000256" key="3">
    <source>
        <dbReference type="ARBA" id="ARBA00022679"/>
    </source>
</evidence>
<keyword evidence="6" id="KW-1185">Reference proteome</keyword>
<dbReference type="GO" id="GO:0008757">
    <property type="term" value="F:S-adenosylmethionine-dependent methyltransferase activity"/>
    <property type="evidence" value="ECO:0007669"/>
    <property type="project" value="UniProtKB-ARBA"/>
</dbReference>
<evidence type="ECO:0000313" key="6">
    <source>
        <dbReference type="Proteomes" id="UP000770717"/>
    </source>
</evidence>
<keyword evidence="4" id="KW-0949">S-adenosyl-L-methionine</keyword>
<proteinExistence type="inferred from homology"/>
<dbReference type="FunFam" id="3.40.50.150:FF:000065">
    <property type="entry name" value="Phenylethanolamine N-methyltransferase"/>
    <property type="match status" value="1"/>
</dbReference>
<evidence type="ECO:0000256" key="1">
    <source>
        <dbReference type="ARBA" id="ARBA00007996"/>
    </source>
</evidence>
<evidence type="ECO:0000256" key="2">
    <source>
        <dbReference type="ARBA" id="ARBA00022603"/>
    </source>
</evidence>
<protein>
    <recommendedName>
        <fullName evidence="7">Nicotinamide N-methyltransferase</fullName>
    </recommendedName>
</protein>
<dbReference type="EMBL" id="WNTK01000013">
    <property type="protein sequence ID" value="KAG9473575.1"/>
    <property type="molecule type" value="Genomic_DNA"/>
</dbReference>
<dbReference type="GO" id="GO:0005829">
    <property type="term" value="C:cytosol"/>
    <property type="evidence" value="ECO:0007669"/>
    <property type="project" value="TreeGrafter"/>
</dbReference>
<evidence type="ECO:0000313" key="5">
    <source>
        <dbReference type="EMBL" id="KAG9473575.1"/>
    </source>
</evidence>
<comment type="similarity">
    <text evidence="1">Belongs to the class I-like SAM-binding methyltransferase superfamily. NNMT/PNMT/TEMT family.</text>
</comment>
<organism evidence="5 6">
    <name type="scientific">Eleutherodactylus coqui</name>
    <name type="common">Puerto Rican coqui</name>
    <dbReference type="NCBI Taxonomy" id="57060"/>
    <lineage>
        <taxon>Eukaryota</taxon>
        <taxon>Metazoa</taxon>
        <taxon>Chordata</taxon>
        <taxon>Craniata</taxon>
        <taxon>Vertebrata</taxon>
        <taxon>Euteleostomi</taxon>
        <taxon>Amphibia</taxon>
        <taxon>Batrachia</taxon>
        <taxon>Anura</taxon>
        <taxon>Neobatrachia</taxon>
        <taxon>Hyloidea</taxon>
        <taxon>Eleutherodactylidae</taxon>
        <taxon>Eleutherodactylinae</taxon>
        <taxon>Eleutherodactylus</taxon>
        <taxon>Eleutherodactylus</taxon>
    </lineage>
</organism>
<dbReference type="PANTHER" id="PTHR10867:SF32">
    <property type="entry name" value="NICOTINAMIDE N-METHYLTRANSFERASE"/>
    <property type="match status" value="1"/>
</dbReference>
<dbReference type="OrthoDB" id="10050085at2759"/>
<gene>
    <name evidence="5" type="ORF">GDO78_004069</name>
</gene>
<dbReference type="GO" id="GO:0008170">
    <property type="term" value="F:N-methyltransferase activity"/>
    <property type="evidence" value="ECO:0007669"/>
    <property type="project" value="TreeGrafter"/>
</dbReference>
<dbReference type="Pfam" id="PF01234">
    <property type="entry name" value="NNMT_PNMT_TEMT"/>
    <property type="match status" value="1"/>
</dbReference>
<sequence length="213" mass="23931">KVKGDTLIDIGTGPSIYQLLSACEAFKNIIVSDFTDRNREEFNVWLKNQPGAFDWSSVINHVCQLEGDRISCQEKEERLRKTIKQVLKCDVLKTNPLDPVTIPKVDCLLSCLCLESACKDFETYDTSLKNISKLLKLGGYLVLTGVLGNNYYLVGEEKFSCLSLNDAFLREAITGAGYSIENFHLYNKTEDSLEDKADFSGYFVIVAQKENDA</sequence>
<feature type="non-terminal residue" evidence="5">
    <location>
        <position position="213"/>
    </location>
</feature>
<dbReference type="InterPro" id="IPR029063">
    <property type="entry name" value="SAM-dependent_MTases_sf"/>
</dbReference>
<dbReference type="Proteomes" id="UP000770717">
    <property type="component" value="Unassembled WGS sequence"/>
</dbReference>